<feature type="compositionally biased region" description="Polar residues" evidence="1">
    <location>
        <begin position="394"/>
        <end position="413"/>
    </location>
</feature>
<feature type="region of interest" description="Disordered" evidence="1">
    <location>
        <begin position="139"/>
        <end position="172"/>
    </location>
</feature>
<sequence>MEQNKKTILPAFPPGGFPAQFAGIPNNSANALMSTLQTLQMQSLGNAILPPANITSAEFSQRVLLEQMKAVQDMYNSFTGVKAVNSAQDLTNAAAQAAALSLANSNAAKFANTIFPNSAFLAGDLPFQSSTALIDRTKVISSDSPTSGSSSSHPSSSTPHEIDVGTNHSMDVPTVSMPNTIHHPKAVHGLDLQAVNILNEEWMKNSGLSKSLEAAKMISTSIAIATPATMTDIPAPATSTADVIVAPEPEEETKEQQQDDVMEMFGLSNLDDDPVVHEPETAVNMGLSPVQFTPPDSPTEAMTTDFLFGLGPSTEEPSAPANNLLSENSAFTNVAREDVIRPTPTVSVAFKAPELPSLISTDQLTNKNNPNIHNGGPSTSGISIITPLALKMPQLSNTNDSTVPRTNPSTPHKSSISGPSTSSIPGPSTPSPAQKSSPIPKETVYTRPFIKSNKIPVYKMKINKLDNLDAIRKENDKNYDAFEFDEDDENETMKPEVLKDKETDILAQCDSKSKNVYVPGIGFAITTEVQPDQENFKNAMPKTKAIGEPGKPGLSRTNNHSAATRDGHTFKLTPQLADSRIVNLGDSIRLRRNQQMTCNFLKISMSNDTECTRNIRRTTKDPDRPPLPKYFIRISNVVEPSETPGKRKKKRRKLMDDDEEDSDWDGYTGHKKIRSISKTIYELCLVEPGKEKHQRPRVEFVQNNSLNGQTQKRPPKNLNDIESVKYRLSKFGSAEGILPKGTYVVCKADILRDDCALWRVDNQNLLQKFPPLPVGGNRIIYKSSSTYSGWCEQISHQYYRIAVNVLKQNRSETTIEPEIPISELFPAMTEEIFKTPRSIFISPLKKGRSYDDQYLSKDNLRIAINTLLSNLLTHALTMTHLQEMQEKNDWSLLRSITEIDEVSSDAEVKLKNHLRINDRYIDHMKNYTRCHVIKSEYYKNCRCQICHRHNVIGLLQLYNRKSYNTLTLQYTPFDDYDESISDSISDSISMTTPLPAVDIFTCEKCTIAGELLHKVIHLKYNLLRTCEEKLEFVGTEFIEQAPEKIVDMVKKDRTWICGIVNDITDMFKRIKMDYP</sequence>
<feature type="compositionally biased region" description="Low complexity" evidence="1">
    <location>
        <begin position="141"/>
        <end position="159"/>
    </location>
</feature>
<dbReference type="PANTHER" id="PTHR14689:SF0">
    <property type="entry name" value="COILED-COIL DOMAIN-CONTAINING PROTEIN 82"/>
    <property type="match status" value="1"/>
</dbReference>
<comment type="caution">
    <text evidence="2">The sequence shown here is derived from an EMBL/GenBank/DDBJ whole genome shotgun (WGS) entry which is preliminary data.</text>
</comment>
<feature type="compositionally biased region" description="Low complexity" evidence="1">
    <location>
        <begin position="414"/>
        <end position="426"/>
    </location>
</feature>
<proteinExistence type="predicted"/>
<dbReference type="AlphaFoldDB" id="A0A8S1EG70"/>
<evidence type="ECO:0000313" key="3">
    <source>
        <dbReference type="Proteomes" id="UP000494206"/>
    </source>
</evidence>
<dbReference type="GO" id="GO:0005634">
    <property type="term" value="C:nucleus"/>
    <property type="evidence" value="ECO:0007669"/>
    <property type="project" value="TreeGrafter"/>
</dbReference>
<evidence type="ECO:0000313" key="2">
    <source>
        <dbReference type="EMBL" id="CAB3399145.1"/>
    </source>
</evidence>
<feature type="region of interest" description="Disordered" evidence="1">
    <location>
        <begin position="394"/>
        <end position="445"/>
    </location>
</feature>
<name>A0A8S1EG70_9PELO</name>
<protein>
    <recommendedName>
        <fullName evidence="4">DUF4211 domain-containing protein</fullName>
    </recommendedName>
</protein>
<dbReference type="EMBL" id="CADEPM010000002">
    <property type="protein sequence ID" value="CAB3399145.1"/>
    <property type="molecule type" value="Genomic_DNA"/>
</dbReference>
<reference evidence="2 3" key="1">
    <citation type="submission" date="2020-04" db="EMBL/GenBank/DDBJ databases">
        <authorList>
            <person name="Laetsch R D."/>
            <person name="Stevens L."/>
            <person name="Kumar S."/>
            <person name="Blaxter L. M."/>
        </authorList>
    </citation>
    <scope>NUCLEOTIDE SEQUENCE [LARGE SCALE GENOMIC DNA]</scope>
</reference>
<dbReference type="OrthoDB" id="309640at2759"/>
<evidence type="ECO:0008006" key="4">
    <source>
        <dbReference type="Google" id="ProtNLM"/>
    </source>
</evidence>
<accession>A0A8S1EG70</accession>
<feature type="region of interest" description="Disordered" evidence="1">
    <location>
        <begin position="638"/>
        <end position="665"/>
    </location>
</feature>
<dbReference type="Proteomes" id="UP000494206">
    <property type="component" value="Unassembled WGS sequence"/>
</dbReference>
<dbReference type="PANTHER" id="PTHR14689">
    <property type="entry name" value="PHORBOL-ESTER_DAG-TYPE DOMAIN-CONTAINING PROTEIN"/>
    <property type="match status" value="1"/>
</dbReference>
<gene>
    <name evidence="2" type="ORF">CBOVIS_LOCUS2314</name>
</gene>
<organism evidence="2 3">
    <name type="scientific">Caenorhabditis bovis</name>
    <dbReference type="NCBI Taxonomy" id="2654633"/>
    <lineage>
        <taxon>Eukaryota</taxon>
        <taxon>Metazoa</taxon>
        <taxon>Ecdysozoa</taxon>
        <taxon>Nematoda</taxon>
        <taxon>Chromadorea</taxon>
        <taxon>Rhabditida</taxon>
        <taxon>Rhabditina</taxon>
        <taxon>Rhabditomorpha</taxon>
        <taxon>Rhabditoidea</taxon>
        <taxon>Rhabditidae</taxon>
        <taxon>Peloderinae</taxon>
        <taxon>Caenorhabditis</taxon>
    </lineage>
</organism>
<feature type="region of interest" description="Disordered" evidence="1">
    <location>
        <begin position="361"/>
        <end position="380"/>
    </location>
</feature>
<evidence type="ECO:0000256" key="1">
    <source>
        <dbReference type="SAM" id="MobiDB-lite"/>
    </source>
</evidence>
<keyword evidence="3" id="KW-1185">Reference proteome</keyword>